<protein>
    <submittedName>
        <fullName evidence="1">Uncharacterized protein</fullName>
    </submittedName>
</protein>
<dbReference type="AlphaFoldDB" id="A0A3Q9F0L8"/>
<keyword evidence="2" id="KW-1185">Reference proteome</keyword>
<reference evidence="1 2" key="1">
    <citation type="journal article" date="2019" name="Int. J. Syst. Evol. Microbiol.">
        <title>Streptomyces cyaneochromogenes sp. nov., a blue pigment-producing actinomycete from manganese-contaminated soil.</title>
        <authorList>
            <person name="Tang X."/>
            <person name="Zhao J."/>
            <person name="Li K."/>
            <person name="Chen Z."/>
            <person name="Sun Y."/>
            <person name="Gao J."/>
        </authorList>
    </citation>
    <scope>NUCLEOTIDE SEQUENCE [LARGE SCALE GENOMIC DNA]</scope>
    <source>
        <strain evidence="1 2">MK-45</strain>
    </source>
</reference>
<evidence type="ECO:0000313" key="1">
    <source>
        <dbReference type="EMBL" id="AZQ39656.1"/>
    </source>
</evidence>
<accession>A0A3Q9F0L8</accession>
<name>A0A3Q9F0L8_9ACTN</name>
<organism evidence="1 2">
    <name type="scientific">Streptomyces cyaneochromogenes</name>
    <dbReference type="NCBI Taxonomy" id="2496836"/>
    <lineage>
        <taxon>Bacteria</taxon>
        <taxon>Bacillati</taxon>
        <taxon>Actinomycetota</taxon>
        <taxon>Actinomycetes</taxon>
        <taxon>Kitasatosporales</taxon>
        <taxon>Streptomycetaceae</taxon>
        <taxon>Streptomyces</taxon>
    </lineage>
</organism>
<evidence type="ECO:0000313" key="2">
    <source>
        <dbReference type="Proteomes" id="UP000280298"/>
    </source>
</evidence>
<proteinExistence type="predicted"/>
<dbReference type="RefSeq" id="WP_126398141.1">
    <property type="nucleotide sequence ID" value="NZ_CP034539.1"/>
</dbReference>
<gene>
    <name evidence="1" type="ORF">EJ357_44660</name>
</gene>
<dbReference type="KEGG" id="scya:EJ357_44660"/>
<dbReference type="Proteomes" id="UP000280298">
    <property type="component" value="Chromosome"/>
</dbReference>
<dbReference type="EMBL" id="CP034539">
    <property type="protein sequence ID" value="AZQ39656.1"/>
    <property type="molecule type" value="Genomic_DNA"/>
</dbReference>
<sequence>MSHRPPAFRDDRPGPLFGTMALRGQPLCYECEGGPRCLHPEGRFEDAVTVQPERPDQPGYLSIALVCCNCGARHTVFAGGDAYRTSPGRPPVYSNALDFRLLVNSEVPPEARP</sequence>